<organism evidence="2 3">
    <name type="scientific">Capnocytophaga sputigena</name>
    <dbReference type="NCBI Taxonomy" id="1019"/>
    <lineage>
        <taxon>Bacteria</taxon>
        <taxon>Pseudomonadati</taxon>
        <taxon>Bacteroidota</taxon>
        <taxon>Flavobacteriia</taxon>
        <taxon>Flavobacteriales</taxon>
        <taxon>Flavobacteriaceae</taxon>
        <taxon>Capnocytophaga</taxon>
    </lineage>
</organism>
<accession>A0A250F4T3</accession>
<keyword evidence="1" id="KW-0732">Signal</keyword>
<dbReference type="Pfam" id="PF17963">
    <property type="entry name" value="Big_9"/>
    <property type="match status" value="1"/>
</dbReference>
<dbReference type="EMBL" id="CP022383">
    <property type="protein sequence ID" value="ATA79007.1"/>
    <property type="molecule type" value="Genomic_DNA"/>
</dbReference>
<dbReference type="Proteomes" id="UP000217334">
    <property type="component" value="Chromosome"/>
</dbReference>
<dbReference type="Gene3D" id="2.60.40.2700">
    <property type="match status" value="2"/>
</dbReference>
<dbReference type="Pfam" id="PF13585">
    <property type="entry name" value="CHU_C"/>
    <property type="match status" value="1"/>
</dbReference>
<evidence type="ECO:0000256" key="1">
    <source>
        <dbReference type="SAM" id="SignalP"/>
    </source>
</evidence>
<reference evidence="3" key="1">
    <citation type="submission" date="2017-06" db="EMBL/GenBank/DDBJ databases">
        <title>Capnocytophaga spp. assemblies.</title>
        <authorList>
            <person name="Gulvik C.A."/>
        </authorList>
    </citation>
    <scope>NUCLEOTIDE SEQUENCE [LARGE SCALE GENOMIC DNA]</scope>
    <source>
        <strain evidence="3">H4486</strain>
    </source>
</reference>
<feature type="chain" id="PRO_5012015632" evidence="1">
    <location>
        <begin position="31"/>
        <end position="3497"/>
    </location>
</feature>
<proteinExistence type="predicted"/>
<protein>
    <submittedName>
        <fullName evidence="2">Uncharacterized protein</fullName>
    </submittedName>
</protein>
<name>A0A250F4T3_CAPSP</name>
<sequence>MYFYKIKMKNITKKLLAIIFFLISFEGVEAQVQSCNSMPEPVVYTTVGTPTEKRVEETAVDRGITVTRILETRGWSIDKIMYSNQETIPGDTQSDETYCGKSRKNTFGGKKYPFMDSNKVRKITYKFSKPVIDVEVFLAALGYSGTRKPGWEHIPHIDVVNITTNKGTATLHARSTCGENNLLTVSGNQISSINHKTTDAKIGITSTEPFTELVLQVIEPSGQTGGYGFFVEICLASIIADASCDTMPNAQFGREQNATATMGGVKVTRSYTGKGNFSNAGEPRGPIYCQSSYSGDLPWVLNSNNNIKTLTYTFEEPVTEAELWFVGMGGGNGISAYDKAKVSVNCDNITLREAFRCNGNDVNITNPSANNSRLISVKNPTKVTDIAYKVTSSKPFTEITIEDSSDAQAAGYLVEMCPTSVKKANIITVNTALTEQTVCDNTGNAPSYLAKATITPTYAGGTLNYELQAKKKGSTTWETITTNNSVTNDITYQPSDLKALAYNEAIVRIKYTYSNSAKFCGTLSKYSNEVKLNVNASTTITTQPATSVAYCKDATPTALSVTATGQGTLSYQWYSNTTNNNTGGTLITGANVATYTPPTTTTGSTYYYVAVTDTCGTVTSTVARVQVLTASDVITINTPNYNNINGICNTNSTISAQATIAPNYSNKIKNLGGGNFFAYQLEYRKTPTSPWQNYYDQVYSNNANARIRTFSINPNNTPSGATFRVRYTADIVGLCDNLTVYSNEFTYTKQAVTTITTQPVTPTTPICKDATATALNVVATGEGTLAYQWYSNTTNNNTGGSLITGANAATYTPPTTATGTTYYYAVVTASCGVATSTVAKVDVLTPPEVTQIIATPPAFKQGESASVVFTIKGTPNAQVTYNINGAGTQVVTLNSSGTYTLPSRTVNQTTILNVTKVKLGACEQNYTDKSGGILATTAKCTTKPASQFATASPNEQTAVMNGVTVTRTYSKPSATTLVYGSTDNNGYCSGTPYHNYTIIHTNPSFSPKVIYTFSQPITSAEVWLMIMGSPNTRYDKVKLSTNYGTPTFTKVYDCAEGKGKAAATLNNGEVTSQPNIVTDVAVRITSNTPFTQLIVEDINGADSSGVLVELCPTSITPAETISITTQPQNQTICADKKATFTSKAQLKDATGNIQYKWQQSSNGATWTDIPASTGAITSGGTASLTIDGTTNYKYRVVYTYQFAQGIVVTATSQEATLTKLPAVALPTLTGNRTLCPTATNNTVSFANYVTAPTGTTLLWYTAPTATVSSTTAPIINTHITTRTTQTAYVRALSTTGCTSGIVTVTLTVDDTTAPTFNAPAALNIVCNSTTATTAISNWLGTATATDACGAIATITNNYTAPANLCNVAGGLITVTFVAKDTFGNTKTGTSTIHLGVTPLVVKDDSFTVPDGLTTQTTISVLDNDSLGGTKPTAGVGGTVTITNVTGATPINGGKVPTLDPNTGVVTIPANTPAGTYTITYKECETLNLSSNCQTATAVIKVGTPTITVTPETLTVTPSTATQTIPNILNNDKIGGTVTPTVGVGGNVTLTVTNPNIPGKKPTLDPNTGEVTIPGNTPAGTYTITYSYCEVLNPTNCTGTQTLVVTVGAATLTVQNDSFTVPDGLTTQTTISVLDNDSLGGTKPTAGAGGTVTITNVTGATPINGGKVPTLDPNTGVVTIPANTPAGTYTITYKECETLNLSSNCQTATAVIKVGTPTITVTPETLTVTPSTATQTIPNILNNDKIGGTVTPTVGVGGNVTLTVTNPNIPGKKPTLDPNTGEVTIPGNTPAGTYTITYSYCEVLNPTNCTGTQTLVVTVGAATLTVQNDSFTVPDGLTTQTTISVLDNDSLGGTKPTAGVGGTVTITNVTGATPINGGKVPTLDPNTGIVTIPANTPAGTYTITYKECETLNLSSNCQTATAVIKVGTPTITVTPETLTVTPSTATQTIPNILNNDKIGGTVTPTVGVGGNVTLTVTNPNTPGKKPTLDPNTGEVTIPGNTPAGTYTITYSYCEVLNPTNCTGTQTLVVTVGAATLTVQNDSFTVPDGLTTQTTISVLDNDSLGGTKPTAGVGGTVTITNVTGATPINGGKVPTLDPNTGIVTIPANTPAGTYTITYKECETLNLSSNCQTATAVIKVGTPTITVTPETLTVTPSTATQTIPNILNNDKIGGTVTPTVGVGGNVTLTVTNPNTPGKKPTLDPNTGEVTIPGNTPAGTYTITYSYCEVLNPTNCTGTQTLVVTVGAATLTVQNDSFTVPDGLRTQTTISVLDNDSLGGTKPTAGAGGTVTITNVTGATPINGGKVPTLDPNTGVVTIPANTPAGTYTITYKECETLNLSSNCQTATAEIKVGTPTITVTPETLTVTPSTATQTIPNILNNDKIGGTVTPTVGVGGNVTLTVTNPNTPGKKPTLDPNTGEVTIPGNTPAGTYTITYSYCEVLNPTNCTGTQTLVVTVGAATLTVQNDSFTVPDGLRTQTTISVLDNDSLGGTKPTAGVGGTVTITNVTGATPINGGKVPTLDPNTGVVTIPANTPAGIYTITYKECETLNLSSNCRTATAEIKVGTPTITVTPETLTVTPSTATQTIPNILNNDKIGGTVTPTVGVGGNVTLTVTNPNIPGKKPTLDPNTGEVTIPGNTPAGTYTITYSYCEVLNPTNCTGTQTLVVTVGAATLTVQNDSFTVPDGLTTQTTISVLDNDSLGGTKPTAGVGGTVTITNVTGATPINGGKVPTLDPNTGIVTIPANTPAGTYTITYKECETLNLSSNCQTATAVIKVGTPTITVTPETLTVTPSTATQTIPNILNNDKIGGTVTPTVGVGGNVTLTVTNPNTPGKKPTLDPNTGEVTIPGNTPAGTYTITYSYCEVLNPTNCTGTQTLVVTVGAATLTVQNDSFTVPDGLTTQTTISVLDNDSLGGTKPTAGVGGTVTITNVTGATPINGGKVPTLDPNTGIVTIPANTPAGTYTITYKECETLNLSSNCQTATAVIKVGTPTITVTPETLTVTPSTATQTIPNILNNDKIGGTVTPTVGVGGNVTLTVTNPNTPGKKPTLDPNTGEVTIPGNTPAGTYTITYSYCEVLNPTNCTGTQTLVVTVGAATLTVVNDSFTVPDGLTTQTTISVLDNDSLGGTKPTAGSGGTVTITNVTGATPINGGKVPTLDPNTGIVTIPANTPAGTYTITYKECETLNLSSNCRTATAEIKVGTPTITVTPETLTVTPSTATQTIPNILNNDKIGGTVTPTVGVGGNVTLTVTNPNTPGKKPTLDPNTGEVTIPGNTPAGTYTITYSYCEVLNPTNCTGTQTLVVTVVGTVTPTALPIAVDDRASTAMNTPINIAVLANDTLNGATTPNVVTSPANGTVVVNADNTVEYRPHTGFVGTDTFVYEICNSAGCSSATVTVDIVNKIVPYNGMSVDGDGKNDYFHIGGIENYPNNVVRIYNRWGVKVFEVSGYDNVTRVFKGISDGRVTVEASDKLPQGTYYYVIEYYDQNNNKQSEVGWLYLKK</sequence>
<feature type="signal peptide" evidence="1">
    <location>
        <begin position="1"/>
        <end position="30"/>
    </location>
</feature>
<evidence type="ECO:0000313" key="2">
    <source>
        <dbReference type="EMBL" id="ATA79007.1"/>
    </source>
</evidence>
<evidence type="ECO:0000313" key="3">
    <source>
        <dbReference type="Proteomes" id="UP000217334"/>
    </source>
</evidence>
<gene>
    <name evidence="2" type="ORF">CGC59_04615</name>
</gene>